<gene>
    <name evidence="6" type="ORF">UFOPK3957_00294</name>
</gene>
<keyword evidence="4" id="KW-0503">Monooxygenase</keyword>
<sequence>MSTDVSDASSNNRPFRFAIQAYRSESRREWLDLARKVEALGYSTLFLADHYLGPGELIEPTGHRVQTLASIPAMAAAAVVTDTLRIGSRMTCVGYHLPSVLVKEMASIDVLSEGRLEIGLGAGWLANEYEALGIPFEAAGRRIELLRETTELMLAAYSGQPLDYRGEQVSSYGYTAVPPTIQRPHPPIMIGGGAPKVLALAGELADIVSINFNNSAGVVGANSIASSTADETDRKIAWVRDGAGDRFGSIELETACYFVSVDGVSEITAESLMSRTNLSRAELVDFPHAAVGSVAEICEALIRRRERYGFSYITVGDANIDAFAPVVAQLTGK</sequence>
<organism evidence="6">
    <name type="scientific">freshwater metagenome</name>
    <dbReference type="NCBI Taxonomy" id="449393"/>
    <lineage>
        <taxon>unclassified sequences</taxon>
        <taxon>metagenomes</taxon>
        <taxon>ecological metagenomes</taxon>
    </lineage>
</organism>
<dbReference type="AlphaFoldDB" id="A0A6J7M911"/>
<dbReference type="GO" id="GO:0046306">
    <property type="term" value="P:alkanesulfonate catabolic process"/>
    <property type="evidence" value="ECO:0007669"/>
    <property type="project" value="TreeGrafter"/>
</dbReference>
<dbReference type="CDD" id="cd01097">
    <property type="entry name" value="Tetrahydromethanopterin_reductase"/>
    <property type="match status" value="1"/>
</dbReference>
<feature type="domain" description="Luciferase-like" evidence="5">
    <location>
        <begin position="21"/>
        <end position="213"/>
    </location>
</feature>
<evidence type="ECO:0000256" key="3">
    <source>
        <dbReference type="ARBA" id="ARBA00023002"/>
    </source>
</evidence>
<dbReference type="PANTHER" id="PTHR42847:SF8">
    <property type="entry name" value="CONSERVED PROTEIN"/>
    <property type="match status" value="1"/>
</dbReference>
<dbReference type="PANTHER" id="PTHR42847">
    <property type="entry name" value="ALKANESULFONATE MONOOXYGENASE"/>
    <property type="match status" value="1"/>
</dbReference>
<keyword evidence="1" id="KW-0285">Flavoprotein</keyword>
<dbReference type="EMBL" id="CAFBOM010000031">
    <property type="protein sequence ID" value="CAB4977590.1"/>
    <property type="molecule type" value="Genomic_DNA"/>
</dbReference>
<keyword evidence="3" id="KW-0560">Oxidoreductase</keyword>
<dbReference type="Pfam" id="PF00296">
    <property type="entry name" value="Bac_luciferase"/>
    <property type="match status" value="1"/>
</dbReference>
<proteinExistence type="predicted"/>
<dbReference type="GO" id="GO:0008726">
    <property type="term" value="F:alkanesulfonate monooxygenase activity"/>
    <property type="evidence" value="ECO:0007669"/>
    <property type="project" value="TreeGrafter"/>
</dbReference>
<keyword evidence="2" id="KW-0288">FMN</keyword>
<dbReference type="InterPro" id="IPR036661">
    <property type="entry name" value="Luciferase-like_sf"/>
</dbReference>
<evidence type="ECO:0000256" key="4">
    <source>
        <dbReference type="ARBA" id="ARBA00023033"/>
    </source>
</evidence>
<dbReference type="SUPFAM" id="SSF51679">
    <property type="entry name" value="Bacterial luciferase-like"/>
    <property type="match status" value="1"/>
</dbReference>
<name>A0A6J7M911_9ZZZZ</name>
<dbReference type="NCBIfam" id="TIGR03621">
    <property type="entry name" value="F420_MSMEG_2516"/>
    <property type="match status" value="1"/>
</dbReference>
<reference evidence="6" key="1">
    <citation type="submission" date="2020-05" db="EMBL/GenBank/DDBJ databases">
        <authorList>
            <person name="Chiriac C."/>
            <person name="Salcher M."/>
            <person name="Ghai R."/>
            <person name="Kavagutti S V."/>
        </authorList>
    </citation>
    <scope>NUCLEOTIDE SEQUENCE</scope>
</reference>
<evidence type="ECO:0000313" key="6">
    <source>
        <dbReference type="EMBL" id="CAB4977590.1"/>
    </source>
</evidence>
<accession>A0A6J7M911</accession>
<protein>
    <submittedName>
        <fullName evidence="6">Unannotated protein</fullName>
    </submittedName>
</protein>
<dbReference type="InterPro" id="IPR050172">
    <property type="entry name" value="SsuD_RutA_monooxygenase"/>
</dbReference>
<dbReference type="InterPro" id="IPR019923">
    <property type="entry name" value="Lucif-like_OxRdtase_MSMEG_2516"/>
</dbReference>
<evidence type="ECO:0000256" key="2">
    <source>
        <dbReference type="ARBA" id="ARBA00022643"/>
    </source>
</evidence>
<evidence type="ECO:0000256" key="1">
    <source>
        <dbReference type="ARBA" id="ARBA00022630"/>
    </source>
</evidence>
<dbReference type="Gene3D" id="3.20.20.30">
    <property type="entry name" value="Luciferase-like domain"/>
    <property type="match status" value="1"/>
</dbReference>
<evidence type="ECO:0000259" key="5">
    <source>
        <dbReference type="Pfam" id="PF00296"/>
    </source>
</evidence>
<dbReference type="InterPro" id="IPR011251">
    <property type="entry name" value="Luciferase-like_dom"/>
</dbReference>